<dbReference type="HOGENOM" id="CLU_466203_0_0_1"/>
<feature type="domain" description="Ubiquitin-like" evidence="1">
    <location>
        <begin position="240"/>
        <end position="319"/>
    </location>
</feature>
<evidence type="ECO:0000313" key="3">
    <source>
        <dbReference type="Proteomes" id="UP000030651"/>
    </source>
</evidence>
<dbReference type="eggNOG" id="ENOG502RCEE">
    <property type="taxonomic scope" value="Eukaryota"/>
</dbReference>
<protein>
    <recommendedName>
        <fullName evidence="1">Ubiquitin-like domain-containing protein</fullName>
    </recommendedName>
</protein>
<keyword evidence="3" id="KW-1185">Reference proteome</keyword>
<dbReference type="Pfam" id="PF22893">
    <property type="entry name" value="ULD_2"/>
    <property type="match status" value="1"/>
</dbReference>
<dbReference type="OMA" id="SSCKACI"/>
<dbReference type="OrthoDB" id="3045089at2759"/>
<gene>
    <name evidence="2" type="ORF">PFICI_02758</name>
</gene>
<dbReference type="GeneID" id="19267771"/>
<accession>W3XF80</accession>
<organism evidence="2 3">
    <name type="scientific">Pestalotiopsis fici (strain W106-1 / CGMCC3.15140)</name>
    <dbReference type="NCBI Taxonomy" id="1229662"/>
    <lineage>
        <taxon>Eukaryota</taxon>
        <taxon>Fungi</taxon>
        <taxon>Dikarya</taxon>
        <taxon>Ascomycota</taxon>
        <taxon>Pezizomycotina</taxon>
        <taxon>Sordariomycetes</taxon>
        <taxon>Xylariomycetidae</taxon>
        <taxon>Amphisphaeriales</taxon>
        <taxon>Sporocadaceae</taxon>
        <taxon>Pestalotiopsis</taxon>
    </lineage>
</organism>
<dbReference type="EMBL" id="KI912110">
    <property type="protein sequence ID" value="ETS84733.1"/>
    <property type="molecule type" value="Genomic_DNA"/>
</dbReference>
<reference evidence="3" key="1">
    <citation type="journal article" date="2015" name="BMC Genomics">
        <title>Genomic and transcriptomic analysis of the endophytic fungus Pestalotiopsis fici reveals its lifestyle and high potential for synthesis of natural products.</title>
        <authorList>
            <person name="Wang X."/>
            <person name="Zhang X."/>
            <person name="Liu L."/>
            <person name="Xiang M."/>
            <person name="Wang W."/>
            <person name="Sun X."/>
            <person name="Che Y."/>
            <person name="Guo L."/>
            <person name="Liu G."/>
            <person name="Guo L."/>
            <person name="Wang C."/>
            <person name="Yin W.B."/>
            <person name="Stadler M."/>
            <person name="Zhang X."/>
            <person name="Liu X."/>
        </authorList>
    </citation>
    <scope>NUCLEOTIDE SEQUENCE [LARGE SCALE GENOMIC DNA]</scope>
    <source>
        <strain evidence="3">W106-1 / CGMCC3.15140</strain>
    </source>
</reference>
<sequence length="563" mass="64303">MSASFTFGSFGDIITTVQLVWRLSQAISDSHGSAQEFRELVDELNLFHKTLDELLNFWQSRSRSAELDRLADSLKPAVDECREAIESFFKRQFRQYASSFSPQKKSRKSIGDIFKRIRWSVLEKEKVTQLRNKLRRNKELIDWIHAIASGIGQEQDRDLVAARLESLANAEAQAANQLDKQFVKVLGYLETHTTVATKTEKNVVAVLSELRTANSRISSVQAEIASLSRVPDAIDPYRYNRVLIEDALGSTIPVPLDINPSWQTIESMVRDQFRNRPGQALVMKKKYVLHDLATGTDLNLKADFHHLVRPGQTLAMAMTFGADVDSTGSANPRCSFIFRKVLDFSDMDDDAIDKWLAQPEHDQNSKAFLNDEYNGNDNLSLLLAERENMEGPDIFKRVRYISRWEDLEDSRGSLSATMNGIRFWGIGDNGWAIEAVWNIRALAVAEANWQVHERELAPIFGENTCWYRVQFAGYTRKTSVPVLTVITGSQDTCQRIVKALRTLDFIRDGRIQLAVLGTDQSLPQDWLDGIRRRYELTEPEPHHVAFDKTVQDIIRKRQRMPHN</sequence>
<name>W3XF80_PESFW</name>
<dbReference type="AlphaFoldDB" id="W3XF80"/>
<evidence type="ECO:0000313" key="2">
    <source>
        <dbReference type="EMBL" id="ETS84733.1"/>
    </source>
</evidence>
<dbReference type="PANTHER" id="PTHR38886">
    <property type="entry name" value="SESA DOMAIN-CONTAINING PROTEIN"/>
    <property type="match status" value="1"/>
</dbReference>
<dbReference type="InterPro" id="IPR054464">
    <property type="entry name" value="ULD_fung"/>
</dbReference>
<dbReference type="Proteomes" id="UP000030651">
    <property type="component" value="Unassembled WGS sequence"/>
</dbReference>
<dbReference type="KEGG" id="pfy:PFICI_02758"/>
<proteinExistence type="predicted"/>
<dbReference type="RefSeq" id="XP_007829530.1">
    <property type="nucleotide sequence ID" value="XM_007831339.1"/>
</dbReference>
<dbReference type="InParanoid" id="W3XF80"/>
<evidence type="ECO:0000259" key="1">
    <source>
        <dbReference type="Pfam" id="PF22893"/>
    </source>
</evidence>
<dbReference type="PANTHER" id="PTHR38886:SF1">
    <property type="entry name" value="NACHT-NTPASE AND P-LOOP NTPASES N-TERMINAL DOMAIN-CONTAINING PROTEIN"/>
    <property type="match status" value="1"/>
</dbReference>